<evidence type="ECO:0000313" key="2">
    <source>
        <dbReference type="Proteomes" id="UP001066276"/>
    </source>
</evidence>
<protein>
    <submittedName>
        <fullName evidence="1">Uncharacterized protein</fullName>
    </submittedName>
</protein>
<evidence type="ECO:0000313" key="1">
    <source>
        <dbReference type="EMBL" id="KAJ1139288.1"/>
    </source>
</evidence>
<comment type="caution">
    <text evidence="1">The sequence shown here is derived from an EMBL/GenBank/DDBJ whole genome shotgun (WGS) entry which is preliminary data.</text>
</comment>
<dbReference type="AlphaFoldDB" id="A0AAV7QLN4"/>
<dbReference type="Proteomes" id="UP001066276">
    <property type="component" value="Chromosome 6"/>
</dbReference>
<gene>
    <name evidence="1" type="ORF">NDU88_005663</name>
</gene>
<sequence>MILMLPHLEVRPRVTPKLRANARRKPIHTSANKEAKLLTFEPGEIIHPRSTAWIPPPEVTDYVKDHIRQEFDKKVLARLRLECPRPDLPDKVTETPEVDPSMVTYLKKYTKDPKKEIDRAWKSCQDNLLDLSGPLTKILELAYQVK</sequence>
<proteinExistence type="predicted"/>
<organism evidence="1 2">
    <name type="scientific">Pleurodeles waltl</name>
    <name type="common">Iberian ribbed newt</name>
    <dbReference type="NCBI Taxonomy" id="8319"/>
    <lineage>
        <taxon>Eukaryota</taxon>
        <taxon>Metazoa</taxon>
        <taxon>Chordata</taxon>
        <taxon>Craniata</taxon>
        <taxon>Vertebrata</taxon>
        <taxon>Euteleostomi</taxon>
        <taxon>Amphibia</taxon>
        <taxon>Batrachia</taxon>
        <taxon>Caudata</taxon>
        <taxon>Salamandroidea</taxon>
        <taxon>Salamandridae</taxon>
        <taxon>Pleurodelinae</taxon>
        <taxon>Pleurodeles</taxon>
    </lineage>
</organism>
<reference evidence="1" key="1">
    <citation type="journal article" date="2022" name="bioRxiv">
        <title>Sequencing and chromosome-scale assembly of the giantPleurodeles waltlgenome.</title>
        <authorList>
            <person name="Brown T."/>
            <person name="Elewa A."/>
            <person name="Iarovenko S."/>
            <person name="Subramanian E."/>
            <person name="Araus A.J."/>
            <person name="Petzold A."/>
            <person name="Susuki M."/>
            <person name="Suzuki K.-i.T."/>
            <person name="Hayashi T."/>
            <person name="Toyoda A."/>
            <person name="Oliveira C."/>
            <person name="Osipova E."/>
            <person name="Leigh N.D."/>
            <person name="Simon A."/>
            <person name="Yun M.H."/>
        </authorList>
    </citation>
    <scope>NUCLEOTIDE SEQUENCE</scope>
    <source>
        <strain evidence="1">20211129_DDA</strain>
        <tissue evidence="1">Liver</tissue>
    </source>
</reference>
<dbReference type="EMBL" id="JANPWB010000010">
    <property type="protein sequence ID" value="KAJ1139288.1"/>
    <property type="molecule type" value="Genomic_DNA"/>
</dbReference>
<accession>A0AAV7QLN4</accession>
<name>A0AAV7QLN4_PLEWA</name>
<keyword evidence="2" id="KW-1185">Reference proteome</keyword>